<name>A0A6C0KZ34_9ZZZZ</name>
<reference evidence="1" key="1">
    <citation type="journal article" date="2020" name="Nature">
        <title>Giant virus diversity and host interactions through global metagenomics.</title>
        <authorList>
            <person name="Schulz F."/>
            <person name="Roux S."/>
            <person name="Paez-Espino D."/>
            <person name="Jungbluth S."/>
            <person name="Walsh D.A."/>
            <person name="Denef V.J."/>
            <person name="McMahon K.D."/>
            <person name="Konstantinidis K.T."/>
            <person name="Eloe-Fadrosh E.A."/>
            <person name="Kyrpides N.C."/>
            <person name="Woyke T."/>
        </authorList>
    </citation>
    <scope>NUCLEOTIDE SEQUENCE</scope>
    <source>
        <strain evidence="1">GVMAG-S-ERX555907-102</strain>
    </source>
</reference>
<dbReference type="AlphaFoldDB" id="A0A6C0KZ34"/>
<organism evidence="1">
    <name type="scientific">viral metagenome</name>
    <dbReference type="NCBI Taxonomy" id="1070528"/>
    <lineage>
        <taxon>unclassified sequences</taxon>
        <taxon>metagenomes</taxon>
        <taxon>organismal metagenomes</taxon>
    </lineage>
</organism>
<accession>A0A6C0KZ34</accession>
<sequence length="237" mass="27245">MNTEKFSKTVVFCVTGKEYSPEFMKSWTEIVAYCLMNNIKPILSINELNYFTSKMQLVQSNSETNVPFNDNIQYDCIIFMNSSCLVNSNIVKELIAHELDIVSCLTFNKNSLEQSNYLEKFDLNNSTAASYSYDNMERPNQMLKEYKEYLDSKTDISDNDVKDEEPSTLLKVDHVDFTVVCIKKGVFEKLPLPWFNFEQKTNDITGEVYFCNKCKAAGIDIHVDVKLRASSVKSVIL</sequence>
<evidence type="ECO:0000313" key="1">
    <source>
        <dbReference type="EMBL" id="QHU22406.1"/>
    </source>
</evidence>
<proteinExistence type="predicted"/>
<protein>
    <submittedName>
        <fullName evidence="1">Uncharacterized protein</fullName>
    </submittedName>
</protein>
<dbReference type="EMBL" id="MN741006">
    <property type="protein sequence ID" value="QHU22406.1"/>
    <property type="molecule type" value="Genomic_DNA"/>
</dbReference>